<evidence type="ECO:0000256" key="9">
    <source>
        <dbReference type="ARBA" id="ARBA00049608"/>
    </source>
</evidence>
<evidence type="ECO:0000313" key="13">
    <source>
        <dbReference type="Proteomes" id="UP000694867"/>
    </source>
</evidence>
<dbReference type="SMART" id="SM01128">
    <property type="entry name" value="DDRGK"/>
    <property type="match status" value="1"/>
</dbReference>
<sequence>MDNVVLLTAIFATIAVLVFLFLYLKNASRGNPEGRTRARAAAVDREDTGGVRRVVRNRGARNRMRGGGADDDEEVGAREQQVRELLEENDIEMPSGKIGTKKLRKLEEKAEKRRLRELELQEREERKQKQADEDERRKKEDQKRDEEEKRQEELERKAKEDAERREHEEYLRMKAAFDIEEEGFDQEEDSPGRLTEFIKYIDEQKVVQLEDLAARFKLKTQDCIDRLHRMIEEESICGVIDDRGKFISITKAELEEVAKFIKLRGRVSIQELVENSNRLINLSVSV</sequence>
<evidence type="ECO:0000256" key="7">
    <source>
        <dbReference type="ARBA" id="ARBA00022989"/>
    </source>
</evidence>
<dbReference type="GeneID" id="100904455"/>
<comment type="function">
    <text evidence="9">Substrate adapter for ufmylation, the covalent attachment of the ubiquitin-like modifier UFM1 to substrate proteins. Required for ufmylation of Atg9; protects the nervous system during aging, possibly by stabilizing Atg9 and supporting its function.</text>
</comment>
<keyword evidence="7 12" id="KW-1133">Transmembrane helix</keyword>
<keyword evidence="8 12" id="KW-0472">Membrane</keyword>
<evidence type="ECO:0000256" key="2">
    <source>
        <dbReference type="ARBA" id="ARBA00009829"/>
    </source>
</evidence>
<feature type="region of interest" description="Disordered" evidence="11">
    <location>
        <begin position="85"/>
        <end position="104"/>
    </location>
</feature>
<dbReference type="Proteomes" id="UP000694867">
    <property type="component" value="Unplaced"/>
</dbReference>
<gene>
    <name evidence="14" type="primary">LOC100904455</name>
</gene>
<feature type="region of interest" description="Disordered" evidence="11">
    <location>
        <begin position="56"/>
        <end position="78"/>
    </location>
</feature>
<dbReference type="PANTHER" id="PTHR48176:SF1">
    <property type="entry name" value="DDRGK DOMAIN-CONTAINING PROTEIN 1"/>
    <property type="match status" value="1"/>
</dbReference>
<protein>
    <recommendedName>
        <fullName evidence="3">DDRGK domain-containing protein 1</fullName>
    </recommendedName>
</protein>
<dbReference type="Pfam" id="PF09756">
    <property type="entry name" value="DDRGK"/>
    <property type="match status" value="1"/>
</dbReference>
<evidence type="ECO:0000256" key="8">
    <source>
        <dbReference type="ARBA" id="ARBA00023136"/>
    </source>
</evidence>
<keyword evidence="4 12" id="KW-0812">Transmembrane</keyword>
<feature type="region of interest" description="Disordered" evidence="11">
    <location>
        <begin position="122"/>
        <end position="167"/>
    </location>
</feature>
<dbReference type="FunFam" id="1.10.10.10:FF:000143">
    <property type="entry name" value="DDRGK domain-containing protein 1"/>
    <property type="match status" value="1"/>
</dbReference>
<comment type="subcellular location">
    <subcellularLocation>
        <location evidence="1">Endoplasmic reticulum membrane</location>
        <topology evidence="1">Single-pass membrane protein</topology>
    </subcellularLocation>
</comment>
<evidence type="ECO:0000256" key="3">
    <source>
        <dbReference type="ARBA" id="ARBA00018218"/>
    </source>
</evidence>
<dbReference type="GO" id="GO:0044389">
    <property type="term" value="F:ubiquitin-like protein ligase binding"/>
    <property type="evidence" value="ECO:0007669"/>
    <property type="project" value="TreeGrafter"/>
</dbReference>
<comment type="similarity">
    <text evidence="2">Belongs to the DDRGK1 family.</text>
</comment>
<evidence type="ECO:0000256" key="6">
    <source>
        <dbReference type="ARBA" id="ARBA00022824"/>
    </source>
</evidence>
<dbReference type="InterPro" id="IPR036390">
    <property type="entry name" value="WH_DNA-bd_sf"/>
</dbReference>
<keyword evidence="13" id="KW-1185">Reference proteome</keyword>
<dbReference type="SUPFAM" id="SSF46785">
    <property type="entry name" value="Winged helix' DNA-binding domain"/>
    <property type="match status" value="1"/>
</dbReference>
<evidence type="ECO:0000256" key="10">
    <source>
        <dbReference type="ARBA" id="ARBA00049687"/>
    </source>
</evidence>
<name>A0AAJ7L4M5_9ACAR</name>
<evidence type="ECO:0000313" key="14">
    <source>
        <dbReference type="RefSeq" id="XP_018493866.1"/>
    </source>
</evidence>
<dbReference type="Gene3D" id="1.10.10.10">
    <property type="entry name" value="Winged helix-like DNA-binding domain superfamily/Winged helix DNA-binding domain"/>
    <property type="match status" value="1"/>
</dbReference>
<comment type="subunit">
    <text evidence="10">Interacts with Atg9; the interaction is transient.</text>
</comment>
<evidence type="ECO:0000256" key="4">
    <source>
        <dbReference type="ARBA" id="ARBA00022692"/>
    </source>
</evidence>
<evidence type="ECO:0000256" key="11">
    <source>
        <dbReference type="SAM" id="MobiDB-lite"/>
    </source>
</evidence>
<dbReference type="RefSeq" id="XP_018493866.1">
    <property type="nucleotide sequence ID" value="XM_018638350.1"/>
</dbReference>
<dbReference type="KEGG" id="goe:100904455"/>
<evidence type="ECO:0000256" key="1">
    <source>
        <dbReference type="ARBA" id="ARBA00004389"/>
    </source>
</evidence>
<organism evidence="13 14">
    <name type="scientific">Galendromus occidentalis</name>
    <name type="common">western predatory mite</name>
    <dbReference type="NCBI Taxonomy" id="34638"/>
    <lineage>
        <taxon>Eukaryota</taxon>
        <taxon>Metazoa</taxon>
        <taxon>Ecdysozoa</taxon>
        <taxon>Arthropoda</taxon>
        <taxon>Chelicerata</taxon>
        <taxon>Arachnida</taxon>
        <taxon>Acari</taxon>
        <taxon>Parasitiformes</taxon>
        <taxon>Mesostigmata</taxon>
        <taxon>Gamasina</taxon>
        <taxon>Phytoseioidea</taxon>
        <taxon>Phytoseiidae</taxon>
        <taxon>Typhlodrominae</taxon>
        <taxon>Galendromus</taxon>
    </lineage>
</organism>
<feature type="transmembrane region" description="Helical" evidence="12">
    <location>
        <begin position="6"/>
        <end position="24"/>
    </location>
</feature>
<dbReference type="GO" id="GO:0005789">
    <property type="term" value="C:endoplasmic reticulum membrane"/>
    <property type="evidence" value="ECO:0007669"/>
    <property type="project" value="UniProtKB-SubCell"/>
</dbReference>
<keyword evidence="5" id="KW-0833">Ubl conjugation pathway</keyword>
<accession>A0AAJ7L4M5</accession>
<dbReference type="AlphaFoldDB" id="A0AAJ7L4M5"/>
<dbReference type="InterPro" id="IPR019153">
    <property type="entry name" value="DDRGK_dom-contain"/>
</dbReference>
<evidence type="ECO:0000256" key="12">
    <source>
        <dbReference type="SAM" id="Phobius"/>
    </source>
</evidence>
<reference evidence="14" key="1">
    <citation type="submission" date="2025-08" db="UniProtKB">
        <authorList>
            <consortium name="RefSeq"/>
        </authorList>
    </citation>
    <scope>IDENTIFICATION</scope>
</reference>
<proteinExistence type="inferred from homology"/>
<dbReference type="InterPro" id="IPR050899">
    <property type="entry name" value="DDRGK_domain-containing"/>
</dbReference>
<keyword evidence="6" id="KW-0256">Endoplasmic reticulum</keyword>
<dbReference type="CTD" id="65992"/>
<evidence type="ECO:0000256" key="5">
    <source>
        <dbReference type="ARBA" id="ARBA00022786"/>
    </source>
</evidence>
<dbReference type="InterPro" id="IPR036388">
    <property type="entry name" value="WH-like_DNA-bd_sf"/>
</dbReference>
<dbReference type="PANTHER" id="PTHR48176">
    <property type="entry name" value="DDRGK DOMAIN-CONTAINING PROTEIN 1"/>
    <property type="match status" value="1"/>
</dbReference>